<dbReference type="EMBL" id="AMCV02000014">
    <property type="protein sequence ID" value="TDZ21532.1"/>
    <property type="molecule type" value="Genomic_DNA"/>
</dbReference>
<dbReference type="STRING" id="1213857.A0A484FU80"/>
<evidence type="ECO:0000313" key="2">
    <source>
        <dbReference type="EMBL" id="TDZ21532.1"/>
    </source>
</evidence>
<dbReference type="Proteomes" id="UP000014480">
    <property type="component" value="Unassembled WGS sequence"/>
</dbReference>
<organism evidence="2 3">
    <name type="scientific">Colletotrichum orbiculare (strain 104-T / ATCC 96160 / CBS 514.97 / LARS 414 / MAFF 240422)</name>
    <name type="common">Cucumber anthracnose fungus</name>
    <name type="synonym">Colletotrichum lagenarium</name>
    <dbReference type="NCBI Taxonomy" id="1213857"/>
    <lineage>
        <taxon>Eukaryota</taxon>
        <taxon>Fungi</taxon>
        <taxon>Dikarya</taxon>
        <taxon>Ascomycota</taxon>
        <taxon>Pezizomycotina</taxon>
        <taxon>Sordariomycetes</taxon>
        <taxon>Hypocreomycetidae</taxon>
        <taxon>Glomerellales</taxon>
        <taxon>Glomerellaceae</taxon>
        <taxon>Colletotrichum</taxon>
        <taxon>Colletotrichum orbiculare species complex</taxon>
    </lineage>
</organism>
<dbReference type="OrthoDB" id="443402at2759"/>
<feature type="coiled-coil region" evidence="1">
    <location>
        <begin position="67"/>
        <end position="165"/>
    </location>
</feature>
<dbReference type="PANTHER" id="PTHR10039:SF5">
    <property type="entry name" value="NACHT DOMAIN-CONTAINING PROTEIN"/>
    <property type="match status" value="1"/>
</dbReference>
<evidence type="ECO:0000313" key="3">
    <source>
        <dbReference type="Proteomes" id="UP000014480"/>
    </source>
</evidence>
<protein>
    <recommendedName>
        <fullName evidence="4">Fungal N-terminal domain-containing protein</fullName>
    </recommendedName>
</protein>
<gene>
    <name evidence="2" type="ORF">Cob_v005553</name>
</gene>
<keyword evidence="3" id="KW-1185">Reference proteome</keyword>
<reference evidence="3" key="2">
    <citation type="journal article" date="2019" name="Mol. Plant Microbe Interact.">
        <title>Genome sequence resources for four phytopathogenic fungi from the Colletotrichum orbiculare species complex.</title>
        <authorList>
            <person name="Gan P."/>
            <person name="Tsushima A."/>
            <person name="Narusaka M."/>
            <person name="Narusaka Y."/>
            <person name="Takano Y."/>
            <person name="Kubo Y."/>
            <person name="Shirasu K."/>
        </authorList>
    </citation>
    <scope>GENOME REANNOTATION</scope>
    <source>
        <strain evidence="3">104-T / ATCC 96160 / CBS 514.97 / LARS 414 / MAFF 240422</strain>
    </source>
</reference>
<reference evidence="3" key="1">
    <citation type="journal article" date="2013" name="New Phytol.">
        <title>Comparative genomic and transcriptomic analyses reveal the hemibiotrophic stage shift of Colletotrichum fungi.</title>
        <authorList>
            <person name="Gan P."/>
            <person name="Ikeda K."/>
            <person name="Irieda H."/>
            <person name="Narusaka M."/>
            <person name="O'Connell R.J."/>
            <person name="Narusaka Y."/>
            <person name="Takano Y."/>
            <person name="Kubo Y."/>
            <person name="Shirasu K."/>
        </authorList>
    </citation>
    <scope>NUCLEOTIDE SEQUENCE [LARGE SCALE GENOMIC DNA]</scope>
    <source>
        <strain evidence="3">104-T / ATCC 96160 / CBS 514.97 / LARS 414 / MAFF 240422</strain>
    </source>
</reference>
<comment type="caution">
    <text evidence="2">The sequence shown here is derived from an EMBL/GenBank/DDBJ whole genome shotgun (WGS) entry which is preliminary data.</text>
</comment>
<proteinExistence type="predicted"/>
<sequence>MEAAGLASSILTFVDVSYKVVKGAHEIYSSATGATAENTHALNVVSDLQDAAGNLSIRRPGSNDLQLENLSKQCQGLSEELLGLLAKLQAKDKKLLKSFAVALRGARKQKDVASIEKRLDQYRQQILLRLALLICQHQSPVQDQLREIRQESDRLRNDNALKLEDLHKELAVLIQTIKDQLRSLLDWSHLKNVKIICSARPYNVFTDIFCSNGPLFRLQDLTTSDMLQYTRTQFEEQLEDPSFDEGRYACLELTREIVLKADGVFLWVALVVRSLLNAVLEKDHGFLRSAPSH</sequence>
<name>A0A484FU80_COLOR</name>
<dbReference type="AlphaFoldDB" id="A0A484FU80"/>
<dbReference type="PANTHER" id="PTHR10039">
    <property type="entry name" value="AMELOGENIN"/>
    <property type="match status" value="1"/>
</dbReference>
<keyword evidence="1" id="KW-0175">Coiled coil</keyword>
<evidence type="ECO:0008006" key="4">
    <source>
        <dbReference type="Google" id="ProtNLM"/>
    </source>
</evidence>
<accession>A0A484FU80</accession>
<evidence type="ECO:0000256" key="1">
    <source>
        <dbReference type="SAM" id="Coils"/>
    </source>
</evidence>